<keyword evidence="5" id="KW-0813">Transport</keyword>
<reference evidence="8" key="1">
    <citation type="journal article" date="2019" name="Int. J. Syst. Evol. Microbiol.">
        <title>The Global Catalogue of Microorganisms (GCM) 10K type strain sequencing project: providing services to taxonomists for standard genome sequencing and annotation.</title>
        <authorList>
            <consortium name="The Broad Institute Genomics Platform"/>
            <consortium name="The Broad Institute Genome Sequencing Center for Infectious Disease"/>
            <person name="Wu L."/>
            <person name="Ma J."/>
        </authorList>
    </citation>
    <scope>NUCLEOTIDE SEQUENCE [LARGE SCALE GENOMIC DNA]</scope>
    <source>
        <strain evidence="8">CECT 8288</strain>
    </source>
</reference>
<feature type="transmembrane region" description="Helical" evidence="5">
    <location>
        <begin position="275"/>
        <end position="297"/>
    </location>
</feature>
<evidence type="ECO:0000256" key="3">
    <source>
        <dbReference type="ARBA" id="ARBA00022989"/>
    </source>
</evidence>
<dbReference type="PANTHER" id="PTHR30325:SF0">
    <property type="entry name" value="INNER MEMBRANE ABC TRANSPORTER PERMEASE PROTEIN YEJE"/>
    <property type="match status" value="1"/>
</dbReference>
<evidence type="ECO:0000256" key="5">
    <source>
        <dbReference type="RuleBase" id="RU363032"/>
    </source>
</evidence>
<feature type="transmembrane region" description="Helical" evidence="5">
    <location>
        <begin position="222"/>
        <end position="240"/>
    </location>
</feature>
<dbReference type="RefSeq" id="WP_215999123.1">
    <property type="nucleotide sequence ID" value="NZ_JAUFQI010000001.1"/>
</dbReference>
<dbReference type="EMBL" id="JBHRYN010000012">
    <property type="protein sequence ID" value="MFC3702261.1"/>
    <property type="molecule type" value="Genomic_DNA"/>
</dbReference>
<evidence type="ECO:0000313" key="8">
    <source>
        <dbReference type="Proteomes" id="UP001595710"/>
    </source>
</evidence>
<feature type="transmembrane region" description="Helical" evidence="5">
    <location>
        <begin position="35"/>
        <end position="56"/>
    </location>
</feature>
<keyword evidence="8" id="KW-1185">Reference proteome</keyword>
<evidence type="ECO:0000259" key="6">
    <source>
        <dbReference type="PROSITE" id="PS50928"/>
    </source>
</evidence>
<sequence length="362" mass="41298">MTEVTAPPVVEKEKREWFSPLTRKKIHRFTQIKRGYYAFWVFMLLIVLSAAAELIVNNKALIVKYEGSLYFPTYSDVIGGDFFGLDYPYETNYRELSEKFSNDGSNNWVLLPLVPWNAFEQDFLDGEYPPYAPSAERKHYLGTDSIGRDIVARLVYGFRIAIIFAMFSLFICMGIGVSVGCAMGYFGRWIDLVGQRVIEILSVVPFLYVIMVFASIVKPGLFWLTVVYVMFGWMGITWYMRSMTYKEKARDYVMSARAIGASHARIIFHHILPNTIVMVITIAPFFMVAGISVLTALDYLGFGLRPPTPSIGELLQQGKANLDSPWIVWSAILSVSTILVLIQFIGEAVREAFDPKRYTRYE</sequence>
<keyword evidence="3 5" id="KW-1133">Transmembrane helix</keyword>
<comment type="caution">
    <text evidence="7">The sequence shown here is derived from an EMBL/GenBank/DDBJ whole genome shotgun (WGS) entry which is preliminary data.</text>
</comment>
<gene>
    <name evidence="7" type="ORF">ACFOND_11465</name>
</gene>
<protein>
    <submittedName>
        <fullName evidence="7">ABC transporter permease</fullName>
    </submittedName>
</protein>
<evidence type="ECO:0000256" key="1">
    <source>
        <dbReference type="ARBA" id="ARBA00004141"/>
    </source>
</evidence>
<evidence type="ECO:0000313" key="7">
    <source>
        <dbReference type="EMBL" id="MFC3702261.1"/>
    </source>
</evidence>
<name>A0ABV7WSX1_9GAMM</name>
<comment type="similarity">
    <text evidence="5">Belongs to the binding-protein-dependent transport system permease family.</text>
</comment>
<dbReference type="CDD" id="cd06261">
    <property type="entry name" value="TM_PBP2"/>
    <property type="match status" value="1"/>
</dbReference>
<keyword evidence="2 5" id="KW-0812">Transmembrane</keyword>
<dbReference type="PROSITE" id="PS50928">
    <property type="entry name" value="ABC_TM1"/>
    <property type="match status" value="1"/>
</dbReference>
<dbReference type="Proteomes" id="UP001595710">
    <property type="component" value="Unassembled WGS sequence"/>
</dbReference>
<comment type="subcellular location">
    <subcellularLocation>
        <location evidence="5">Cell membrane</location>
        <topology evidence="5">Multi-pass membrane protein</topology>
    </subcellularLocation>
    <subcellularLocation>
        <location evidence="1">Membrane</location>
        <topology evidence="1">Multi-pass membrane protein</topology>
    </subcellularLocation>
</comment>
<dbReference type="InterPro" id="IPR000515">
    <property type="entry name" value="MetI-like"/>
</dbReference>
<feature type="transmembrane region" description="Helical" evidence="5">
    <location>
        <begin position="160"/>
        <end position="185"/>
    </location>
</feature>
<feature type="transmembrane region" description="Helical" evidence="5">
    <location>
        <begin position="197"/>
        <end position="216"/>
    </location>
</feature>
<dbReference type="PANTHER" id="PTHR30325">
    <property type="entry name" value="MEMBRANE COMPONENT OF ABC TRANSPORTER"/>
    <property type="match status" value="1"/>
</dbReference>
<proteinExistence type="inferred from homology"/>
<evidence type="ECO:0000256" key="2">
    <source>
        <dbReference type="ARBA" id="ARBA00022692"/>
    </source>
</evidence>
<evidence type="ECO:0000256" key="4">
    <source>
        <dbReference type="ARBA" id="ARBA00023136"/>
    </source>
</evidence>
<feature type="domain" description="ABC transmembrane type-1" evidence="6">
    <location>
        <begin position="158"/>
        <end position="350"/>
    </location>
</feature>
<organism evidence="7 8">
    <name type="scientific">Reinekea marina</name>
    <dbReference type="NCBI Taxonomy" id="1310421"/>
    <lineage>
        <taxon>Bacteria</taxon>
        <taxon>Pseudomonadati</taxon>
        <taxon>Pseudomonadota</taxon>
        <taxon>Gammaproteobacteria</taxon>
        <taxon>Oceanospirillales</taxon>
        <taxon>Saccharospirillaceae</taxon>
        <taxon>Reinekea</taxon>
    </lineage>
</organism>
<feature type="transmembrane region" description="Helical" evidence="5">
    <location>
        <begin position="326"/>
        <end position="346"/>
    </location>
</feature>
<accession>A0ABV7WSX1</accession>
<dbReference type="Pfam" id="PF00528">
    <property type="entry name" value="BPD_transp_1"/>
    <property type="match status" value="1"/>
</dbReference>
<keyword evidence="4 5" id="KW-0472">Membrane</keyword>